<dbReference type="RefSeq" id="WP_281743468.1">
    <property type="nucleotide sequence ID" value="NZ_AP026973.1"/>
</dbReference>
<dbReference type="EMBL" id="AP026974">
    <property type="protein sequence ID" value="BDT78943.1"/>
    <property type="molecule type" value="Genomic_DNA"/>
</dbReference>
<evidence type="ECO:0000313" key="4">
    <source>
        <dbReference type="Proteomes" id="UP001211204"/>
    </source>
</evidence>
<sequence length="182" mass="20408">MHRIIYRVVLLLAIGAGLAACNHNDKKISGWEINDVYHSTIITPNSVTGGKTYQGPPINTMDEVNTYEMFSLRAEQTKQGAKTYELVAQLTYFSQWRYYDSAILENTPASTFKVVGREAGACGERGCIFREVLSIQLTEAFLKDRMKKGFIITVSSKSGIKTELYVPPQYIQGYMQAVNGFN</sequence>
<organism evidence="2">
    <name type="scientific">Polynucleobacter yangtzensis</name>
    <dbReference type="NCBI Taxonomy" id="1743159"/>
    <lineage>
        <taxon>Bacteria</taxon>
        <taxon>Pseudomonadati</taxon>
        <taxon>Pseudomonadota</taxon>
        <taxon>Betaproteobacteria</taxon>
        <taxon>Burkholderiales</taxon>
        <taxon>Burkholderiaceae</taxon>
        <taxon>Polynucleobacter</taxon>
    </lineage>
</organism>
<dbReference type="Proteomes" id="UP001211204">
    <property type="component" value="Chromosome"/>
</dbReference>
<dbReference type="EMBL" id="AP026973">
    <property type="protein sequence ID" value="BDT77091.1"/>
    <property type="molecule type" value="Genomic_DNA"/>
</dbReference>
<evidence type="ECO:0000256" key="1">
    <source>
        <dbReference type="SAM" id="SignalP"/>
    </source>
</evidence>
<protein>
    <recommendedName>
        <fullName evidence="5">Lipoprotein</fullName>
    </recommendedName>
</protein>
<reference evidence="2 4" key="1">
    <citation type="submission" date="2022-11" db="EMBL/GenBank/DDBJ databases">
        <title>Complete Genome Sequences of three Polynucleobacter sp. Subcluster PnecC Strains KF022, KF023, and KF032 Isolated from a Shallow Eutrophic Lake in Japan.</title>
        <authorList>
            <person name="Ogata Y."/>
            <person name="Watanabe K."/>
            <person name="Takemine S."/>
            <person name="Shindo C."/>
            <person name="Kurokawa R."/>
            <person name="Suda W."/>
        </authorList>
    </citation>
    <scope>NUCLEOTIDE SEQUENCE</scope>
    <source>
        <strain evidence="2">KF023</strain>
        <strain evidence="3 4">KF032</strain>
    </source>
</reference>
<proteinExistence type="predicted"/>
<feature type="chain" id="PRO_5044698096" description="Lipoprotein" evidence="1">
    <location>
        <begin position="20"/>
        <end position="182"/>
    </location>
</feature>
<dbReference type="AlphaFoldDB" id="A0A9C7CAB2"/>
<name>A0A9C7CAB2_9BURK</name>
<keyword evidence="4" id="KW-1185">Reference proteome</keyword>
<gene>
    <name evidence="2" type="ORF">PKF023_08940</name>
    <name evidence="3" type="ORF">PKF032_08310</name>
</gene>
<feature type="signal peptide" evidence="1">
    <location>
        <begin position="1"/>
        <end position="19"/>
    </location>
</feature>
<dbReference type="Proteomes" id="UP001211097">
    <property type="component" value="Chromosome"/>
</dbReference>
<evidence type="ECO:0008006" key="5">
    <source>
        <dbReference type="Google" id="ProtNLM"/>
    </source>
</evidence>
<dbReference type="KEGG" id="pyt:PKF023_08940"/>
<dbReference type="PROSITE" id="PS51257">
    <property type="entry name" value="PROKAR_LIPOPROTEIN"/>
    <property type="match status" value="1"/>
</dbReference>
<evidence type="ECO:0000313" key="2">
    <source>
        <dbReference type="EMBL" id="BDT77091.1"/>
    </source>
</evidence>
<keyword evidence="1" id="KW-0732">Signal</keyword>
<evidence type="ECO:0000313" key="3">
    <source>
        <dbReference type="EMBL" id="BDT78943.1"/>
    </source>
</evidence>
<accession>A0A9C7CAB2</accession>